<dbReference type="CDD" id="cd16894">
    <property type="entry name" value="MltD-like"/>
    <property type="match status" value="1"/>
</dbReference>
<sequence length="527" mass="59464">MITLKNPILVSISAVVLISLSACSGLSGSIPIQTQTSQSKDAEDFASSEKTISENLQPIVPDDNPEPIAVQQVVEKAPEEPEFWQKIRDGYQLDLSDLPLKVQKQRDWYLENPNYLRIVFKRAEPFIFYVADQLDTAGLPLELVFLPIIESTYDPLAYSPSHAAGLWQFIPSTARQFGLERDRWYDGRRDVVQSTEAAITYLSYLHRRFDGDWLLALAAYNSGEGFVSKSIRRNLREGKPTDFWNVKLPRETRNYVPQLLALASIISDPKKYNVTLPEIPFEPYFTSVQVNHQIALSTIIDVSGVSPSLFTQLNAAYRRSITPPEGSYQILLPRANAKDFRHFINTTNPRTWIPHKEYIIASGDTLSHIALRFNVPVSSIKKRNGLLGDRLTIGNTLYIPEGDGEAMVVPKIMRYKTISHIVTSGDTLSSLAVKYGTSVRDLRAQNGLNSELIRIGQALDILVPSASTKSTKLRRLFYTVKSGDSLYLIAKKFSLLISDITRWNKISREEYLQPGQKLTLFINPRII</sequence>
<feature type="domain" description="LysM" evidence="3">
    <location>
        <begin position="356"/>
        <end position="399"/>
    </location>
</feature>
<dbReference type="InterPro" id="IPR008258">
    <property type="entry name" value="Transglycosylase_SLT_dom_1"/>
</dbReference>
<dbReference type="AlphaFoldDB" id="A0A520MCC4"/>
<keyword evidence="2" id="KW-0732">Signal</keyword>
<dbReference type="Proteomes" id="UP000315889">
    <property type="component" value="Unassembled WGS sequence"/>
</dbReference>
<organism evidence="4 5">
    <name type="scientific">SAR92 clade bacterium</name>
    <dbReference type="NCBI Taxonomy" id="2315479"/>
    <lineage>
        <taxon>Bacteria</taxon>
        <taxon>Pseudomonadati</taxon>
        <taxon>Pseudomonadota</taxon>
        <taxon>Gammaproteobacteria</taxon>
        <taxon>Cellvibrionales</taxon>
        <taxon>Porticoccaceae</taxon>
        <taxon>SAR92 clade</taxon>
    </lineage>
</organism>
<dbReference type="SUPFAM" id="SSF54106">
    <property type="entry name" value="LysM domain"/>
    <property type="match status" value="3"/>
</dbReference>
<accession>A0A520MCC4</accession>
<feature type="signal peptide" evidence="2">
    <location>
        <begin position="1"/>
        <end position="24"/>
    </location>
</feature>
<dbReference type="CDD" id="cd00118">
    <property type="entry name" value="LysM"/>
    <property type="match status" value="3"/>
</dbReference>
<dbReference type="InterPro" id="IPR036779">
    <property type="entry name" value="LysM_dom_sf"/>
</dbReference>
<dbReference type="PROSITE" id="PS00922">
    <property type="entry name" value="TRANSGLYCOSYLASE"/>
    <property type="match status" value="1"/>
</dbReference>
<feature type="domain" description="LysM" evidence="3">
    <location>
        <begin position="476"/>
        <end position="520"/>
    </location>
</feature>
<feature type="domain" description="LysM" evidence="3">
    <location>
        <begin position="418"/>
        <end position="461"/>
    </location>
</feature>
<evidence type="ECO:0000256" key="2">
    <source>
        <dbReference type="SAM" id="SignalP"/>
    </source>
</evidence>
<dbReference type="EMBL" id="SHBP01000022">
    <property type="protein sequence ID" value="RZO18876.1"/>
    <property type="molecule type" value="Genomic_DNA"/>
</dbReference>
<evidence type="ECO:0000313" key="4">
    <source>
        <dbReference type="EMBL" id="RZO18876.1"/>
    </source>
</evidence>
<dbReference type="Pfam" id="PF01476">
    <property type="entry name" value="LysM"/>
    <property type="match status" value="3"/>
</dbReference>
<feature type="chain" id="PRO_5021853101" evidence="2">
    <location>
        <begin position="25"/>
        <end position="527"/>
    </location>
</feature>
<evidence type="ECO:0000259" key="3">
    <source>
        <dbReference type="PROSITE" id="PS51782"/>
    </source>
</evidence>
<dbReference type="InterPro" id="IPR018392">
    <property type="entry name" value="LysM"/>
</dbReference>
<dbReference type="InterPro" id="IPR000189">
    <property type="entry name" value="Transglyc_AS"/>
</dbReference>
<dbReference type="PANTHER" id="PTHR33734">
    <property type="entry name" value="LYSM DOMAIN-CONTAINING GPI-ANCHORED PROTEIN 2"/>
    <property type="match status" value="1"/>
</dbReference>
<dbReference type="PANTHER" id="PTHR33734:SF22">
    <property type="entry name" value="MEMBRANE-BOUND LYTIC MUREIN TRANSGLYCOSYLASE D"/>
    <property type="match status" value="1"/>
</dbReference>
<dbReference type="Gene3D" id="3.10.350.10">
    <property type="entry name" value="LysM domain"/>
    <property type="match status" value="3"/>
</dbReference>
<dbReference type="GO" id="GO:0008932">
    <property type="term" value="F:lytic endotransglycosylase activity"/>
    <property type="evidence" value="ECO:0007669"/>
    <property type="project" value="TreeGrafter"/>
</dbReference>
<comment type="similarity">
    <text evidence="1">Belongs to the transglycosylase Slt family.</text>
</comment>
<protein>
    <submittedName>
        <fullName evidence="4">LysM peptidoglycan-binding domain-containing protein</fullName>
    </submittedName>
</protein>
<dbReference type="InterPro" id="IPR023346">
    <property type="entry name" value="Lysozyme-like_dom_sf"/>
</dbReference>
<dbReference type="SMART" id="SM00257">
    <property type="entry name" value="LysM"/>
    <property type="match status" value="3"/>
</dbReference>
<dbReference type="GO" id="GO:0016020">
    <property type="term" value="C:membrane"/>
    <property type="evidence" value="ECO:0007669"/>
    <property type="project" value="InterPro"/>
</dbReference>
<dbReference type="SUPFAM" id="SSF53955">
    <property type="entry name" value="Lysozyme-like"/>
    <property type="match status" value="1"/>
</dbReference>
<evidence type="ECO:0000256" key="1">
    <source>
        <dbReference type="ARBA" id="ARBA00007734"/>
    </source>
</evidence>
<name>A0A520MCC4_9GAMM</name>
<reference evidence="4 5" key="1">
    <citation type="submission" date="2019-02" db="EMBL/GenBank/DDBJ databases">
        <title>Prokaryotic population dynamics and viral predation in marine succession experiment using metagenomics: the confinement effect.</title>
        <authorList>
            <person name="Haro-Moreno J.M."/>
            <person name="Rodriguez-Valera F."/>
            <person name="Lopez-Perez M."/>
        </authorList>
    </citation>
    <scope>NUCLEOTIDE SEQUENCE [LARGE SCALE GENOMIC DNA]</scope>
    <source>
        <strain evidence="4">MED-G170</strain>
    </source>
</reference>
<evidence type="ECO:0000313" key="5">
    <source>
        <dbReference type="Proteomes" id="UP000315889"/>
    </source>
</evidence>
<dbReference type="Gene3D" id="1.10.530.10">
    <property type="match status" value="1"/>
</dbReference>
<dbReference type="Pfam" id="PF01464">
    <property type="entry name" value="SLT"/>
    <property type="match status" value="1"/>
</dbReference>
<dbReference type="PROSITE" id="PS51782">
    <property type="entry name" value="LYSM"/>
    <property type="match status" value="3"/>
</dbReference>
<dbReference type="GO" id="GO:0000270">
    <property type="term" value="P:peptidoglycan metabolic process"/>
    <property type="evidence" value="ECO:0007669"/>
    <property type="project" value="InterPro"/>
</dbReference>
<comment type="caution">
    <text evidence="4">The sequence shown here is derived from an EMBL/GenBank/DDBJ whole genome shotgun (WGS) entry which is preliminary data.</text>
</comment>
<gene>
    <name evidence="4" type="ORF">EVB03_09315</name>
</gene>
<dbReference type="PROSITE" id="PS51257">
    <property type="entry name" value="PROKAR_LIPOPROTEIN"/>
    <property type="match status" value="1"/>
</dbReference>
<proteinExistence type="inferred from homology"/>